<dbReference type="SMART" id="SM00028">
    <property type="entry name" value="TPR"/>
    <property type="match status" value="5"/>
</dbReference>
<dbReference type="SUPFAM" id="SSF48452">
    <property type="entry name" value="TPR-like"/>
    <property type="match status" value="2"/>
</dbReference>
<dbReference type="AlphaFoldDB" id="A0A9N9GAU6"/>
<dbReference type="EMBL" id="CAJVPV010005622">
    <property type="protein sequence ID" value="CAG8593781.1"/>
    <property type="molecule type" value="Genomic_DNA"/>
</dbReference>
<organism evidence="6 7">
    <name type="scientific">Acaulospora morrowiae</name>
    <dbReference type="NCBI Taxonomy" id="94023"/>
    <lineage>
        <taxon>Eukaryota</taxon>
        <taxon>Fungi</taxon>
        <taxon>Fungi incertae sedis</taxon>
        <taxon>Mucoromycota</taxon>
        <taxon>Glomeromycotina</taxon>
        <taxon>Glomeromycetes</taxon>
        <taxon>Diversisporales</taxon>
        <taxon>Acaulosporaceae</taxon>
        <taxon>Acaulospora</taxon>
    </lineage>
</organism>
<keyword evidence="5" id="KW-1133">Transmembrane helix</keyword>
<keyword evidence="7" id="KW-1185">Reference proteome</keyword>
<gene>
    <name evidence="6" type="ORF">AMORRO_LOCUS7466</name>
</gene>
<dbReference type="PANTHER" id="PTHR22904">
    <property type="entry name" value="TPR REPEAT CONTAINING PROTEIN"/>
    <property type="match status" value="1"/>
</dbReference>
<feature type="region of interest" description="Disordered" evidence="4">
    <location>
        <begin position="121"/>
        <end position="141"/>
    </location>
</feature>
<evidence type="ECO:0000256" key="1">
    <source>
        <dbReference type="ARBA" id="ARBA00022737"/>
    </source>
</evidence>
<sequence length="322" mass="36617">MERLSGQQLIQQAAELISQNKLDEAVKIFSFLVEKLPDAPLPLLIQLERYEEALVDAKKILDLPNIPIADEIAPGNSTLHSVGYVRAAKCYKELGQIEEAERLLKKRVEIEKKEVKPKPIKEMLSEEKDKNASVPTSSPNKSVERLRLQGNQYYKSQKYEASLNSYLEALEIDPNDLLVNSNCAQSLIKLGRLDDALVYAENCIRLNMKWSKGYYRKGCILFEQKKYQLAISAFTAAKVYGADESDIDKKTEIARKHLKSASLDFNSRSSITNFITSRLFSLFAIIIIAILSAVLCYHLNYDIFSYFVGVVRYMFDAYFGDI</sequence>
<protein>
    <submittedName>
        <fullName evidence="6">7627_t:CDS:1</fullName>
    </submittedName>
</protein>
<feature type="non-terminal residue" evidence="6">
    <location>
        <position position="322"/>
    </location>
</feature>
<name>A0A9N9GAU6_9GLOM</name>
<dbReference type="Pfam" id="PF13414">
    <property type="entry name" value="TPR_11"/>
    <property type="match status" value="1"/>
</dbReference>
<evidence type="ECO:0000256" key="5">
    <source>
        <dbReference type="SAM" id="Phobius"/>
    </source>
</evidence>
<accession>A0A9N9GAU6</accession>
<feature type="repeat" description="TPR" evidence="3">
    <location>
        <begin position="143"/>
        <end position="176"/>
    </location>
</feature>
<feature type="compositionally biased region" description="Basic and acidic residues" evidence="4">
    <location>
        <begin position="121"/>
        <end position="131"/>
    </location>
</feature>
<comment type="caution">
    <text evidence="6">The sequence shown here is derived from an EMBL/GenBank/DDBJ whole genome shotgun (WGS) entry which is preliminary data.</text>
</comment>
<keyword evidence="2 3" id="KW-0802">TPR repeat</keyword>
<dbReference type="Proteomes" id="UP000789342">
    <property type="component" value="Unassembled WGS sequence"/>
</dbReference>
<dbReference type="InterPro" id="IPR011990">
    <property type="entry name" value="TPR-like_helical_dom_sf"/>
</dbReference>
<dbReference type="InterPro" id="IPR019734">
    <property type="entry name" value="TPR_rpt"/>
</dbReference>
<evidence type="ECO:0000313" key="6">
    <source>
        <dbReference type="EMBL" id="CAG8593781.1"/>
    </source>
</evidence>
<feature type="transmembrane region" description="Helical" evidence="5">
    <location>
        <begin position="279"/>
        <end position="299"/>
    </location>
</feature>
<keyword evidence="1" id="KW-0677">Repeat</keyword>
<dbReference type="OrthoDB" id="2423701at2759"/>
<dbReference type="Gene3D" id="1.25.40.10">
    <property type="entry name" value="Tetratricopeptide repeat domain"/>
    <property type="match status" value="2"/>
</dbReference>
<keyword evidence="5" id="KW-0472">Membrane</keyword>
<evidence type="ECO:0000313" key="7">
    <source>
        <dbReference type="Proteomes" id="UP000789342"/>
    </source>
</evidence>
<evidence type="ECO:0000256" key="3">
    <source>
        <dbReference type="PROSITE-ProRule" id="PRU00339"/>
    </source>
</evidence>
<dbReference type="PANTHER" id="PTHR22904:SF523">
    <property type="entry name" value="STRESS-INDUCED-PHOSPHOPROTEIN 1"/>
    <property type="match status" value="1"/>
</dbReference>
<reference evidence="6" key="1">
    <citation type="submission" date="2021-06" db="EMBL/GenBank/DDBJ databases">
        <authorList>
            <person name="Kallberg Y."/>
            <person name="Tangrot J."/>
            <person name="Rosling A."/>
        </authorList>
    </citation>
    <scope>NUCLEOTIDE SEQUENCE</scope>
    <source>
        <strain evidence="6">CL551</strain>
    </source>
</reference>
<dbReference type="GO" id="GO:0051879">
    <property type="term" value="F:Hsp90 protein binding"/>
    <property type="evidence" value="ECO:0007669"/>
    <property type="project" value="TreeGrafter"/>
</dbReference>
<dbReference type="PROSITE" id="PS50005">
    <property type="entry name" value="TPR"/>
    <property type="match status" value="1"/>
</dbReference>
<keyword evidence="5" id="KW-0812">Transmembrane</keyword>
<proteinExistence type="predicted"/>
<dbReference type="Pfam" id="PF13181">
    <property type="entry name" value="TPR_8"/>
    <property type="match status" value="2"/>
</dbReference>
<evidence type="ECO:0000256" key="2">
    <source>
        <dbReference type="ARBA" id="ARBA00022803"/>
    </source>
</evidence>
<evidence type="ECO:0000256" key="4">
    <source>
        <dbReference type="SAM" id="MobiDB-lite"/>
    </source>
</evidence>